<organism evidence="1 3">
    <name type="scientific">Rotaria sordida</name>
    <dbReference type="NCBI Taxonomy" id="392033"/>
    <lineage>
        <taxon>Eukaryota</taxon>
        <taxon>Metazoa</taxon>
        <taxon>Spiralia</taxon>
        <taxon>Gnathifera</taxon>
        <taxon>Rotifera</taxon>
        <taxon>Eurotatoria</taxon>
        <taxon>Bdelloidea</taxon>
        <taxon>Philodinida</taxon>
        <taxon>Philodinidae</taxon>
        <taxon>Rotaria</taxon>
    </lineage>
</organism>
<evidence type="ECO:0000313" key="4">
    <source>
        <dbReference type="Proteomes" id="UP000663870"/>
    </source>
</evidence>
<accession>A0A815UI91</accession>
<sequence>ELTFNIFTEESKQIYLKVIQRLKDEHNVEGIVLGCTEIPLLVKQSDIPHVPLFD</sequence>
<dbReference type="InterPro" id="IPR001920">
    <property type="entry name" value="Asp/Glu_race"/>
</dbReference>
<gene>
    <name evidence="2" type="ORF">JXQ802_LOCUS56290</name>
    <name evidence="1" type="ORF">PYM288_LOCUS39731</name>
</gene>
<feature type="non-terminal residue" evidence="1">
    <location>
        <position position="1"/>
    </location>
</feature>
<dbReference type="Proteomes" id="UP000663854">
    <property type="component" value="Unassembled WGS sequence"/>
</dbReference>
<name>A0A815UI91_9BILA</name>
<dbReference type="Proteomes" id="UP000663870">
    <property type="component" value="Unassembled WGS sequence"/>
</dbReference>
<evidence type="ECO:0000313" key="1">
    <source>
        <dbReference type="EMBL" id="CAF1522964.1"/>
    </source>
</evidence>
<keyword evidence="4" id="KW-1185">Reference proteome</keyword>
<dbReference type="AlphaFoldDB" id="A0A815UI91"/>
<dbReference type="Pfam" id="PF01177">
    <property type="entry name" value="Asp_Glu_race"/>
    <property type="match status" value="1"/>
</dbReference>
<comment type="caution">
    <text evidence="1">The sequence shown here is derived from an EMBL/GenBank/DDBJ whole genome shotgun (WGS) entry which is preliminary data.</text>
</comment>
<proteinExistence type="predicted"/>
<dbReference type="GO" id="GO:0047661">
    <property type="term" value="F:amino-acid racemase activity"/>
    <property type="evidence" value="ECO:0007669"/>
    <property type="project" value="InterPro"/>
</dbReference>
<evidence type="ECO:0000313" key="2">
    <source>
        <dbReference type="EMBL" id="CAF1662635.1"/>
    </source>
</evidence>
<protein>
    <recommendedName>
        <fullName evidence="5">Aspartate racemase</fullName>
    </recommendedName>
</protein>
<evidence type="ECO:0000313" key="3">
    <source>
        <dbReference type="Proteomes" id="UP000663854"/>
    </source>
</evidence>
<dbReference type="InterPro" id="IPR033134">
    <property type="entry name" value="Asp/Glu_racemase_AS_2"/>
</dbReference>
<dbReference type="EMBL" id="CAJNOH010011305">
    <property type="protein sequence ID" value="CAF1522964.1"/>
    <property type="molecule type" value="Genomic_DNA"/>
</dbReference>
<dbReference type="EMBL" id="CAJNOL010013151">
    <property type="protein sequence ID" value="CAF1662635.1"/>
    <property type="molecule type" value="Genomic_DNA"/>
</dbReference>
<dbReference type="SUPFAM" id="SSF53681">
    <property type="entry name" value="Aspartate/glutamate racemase"/>
    <property type="match status" value="1"/>
</dbReference>
<dbReference type="InterPro" id="IPR015942">
    <property type="entry name" value="Asp/Glu/hydantoin_racemase"/>
</dbReference>
<dbReference type="PROSITE" id="PS00924">
    <property type="entry name" value="ASP_GLU_RACEMASE_2"/>
    <property type="match status" value="1"/>
</dbReference>
<evidence type="ECO:0008006" key="5">
    <source>
        <dbReference type="Google" id="ProtNLM"/>
    </source>
</evidence>
<dbReference type="Gene3D" id="3.40.50.1860">
    <property type="match status" value="1"/>
</dbReference>
<reference evidence="1" key="1">
    <citation type="submission" date="2021-02" db="EMBL/GenBank/DDBJ databases">
        <authorList>
            <person name="Nowell W R."/>
        </authorList>
    </citation>
    <scope>NUCLEOTIDE SEQUENCE</scope>
</reference>